<organism evidence="1">
    <name type="scientific">marine sediment metagenome</name>
    <dbReference type="NCBI Taxonomy" id="412755"/>
    <lineage>
        <taxon>unclassified sequences</taxon>
        <taxon>metagenomes</taxon>
        <taxon>ecological metagenomes</taxon>
    </lineage>
</organism>
<proteinExistence type="predicted"/>
<name>X1H6A8_9ZZZZ</name>
<protein>
    <submittedName>
        <fullName evidence="1">Uncharacterized protein</fullName>
    </submittedName>
</protein>
<accession>X1H6A8</accession>
<sequence length="153" mass="15990">AMQMTGKLSAKKIPNGGVEIDLGVISNNCVTDAGVAYLVDSFQDSSSGTGDPMDLFYWHGYGTSSGAETTGDTALTTEIGTRSSGTQIEGATANIYRTVATRTATGTHAIKEHGLFSSSDSDTLWDRSVFDVINVSSGDSIEFTYELTVTPGG</sequence>
<gene>
    <name evidence="1" type="ORF">S03H2_33610</name>
</gene>
<dbReference type="EMBL" id="BARU01020467">
    <property type="protein sequence ID" value="GAH49389.1"/>
    <property type="molecule type" value="Genomic_DNA"/>
</dbReference>
<comment type="caution">
    <text evidence="1">The sequence shown here is derived from an EMBL/GenBank/DDBJ whole genome shotgun (WGS) entry which is preliminary data.</text>
</comment>
<evidence type="ECO:0000313" key="1">
    <source>
        <dbReference type="EMBL" id="GAH49389.1"/>
    </source>
</evidence>
<feature type="non-terminal residue" evidence="1">
    <location>
        <position position="1"/>
    </location>
</feature>
<dbReference type="AlphaFoldDB" id="X1H6A8"/>
<reference evidence="1" key="1">
    <citation type="journal article" date="2014" name="Front. Microbiol.">
        <title>High frequency of phylogenetically diverse reductive dehalogenase-homologous genes in deep subseafloor sedimentary metagenomes.</title>
        <authorList>
            <person name="Kawai M."/>
            <person name="Futagami T."/>
            <person name="Toyoda A."/>
            <person name="Takaki Y."/>
            <person name="Nishi S."/>
            <person name="Hori S."/>
            <person name="Arai W."/>
            <person name="Tsubouchi T."/>
            <person name="Morono Y."/>
            <person name="Uchiyama I."/>
            <person name="Ito T."/>
            <person name="Fujiyama A."/>
            <person name="Inagaki F."/>
            <person name="Takami H."/>
        </authorList>
    </citation>
    <scope>NUCLEOTIDE SEQUENCE</scope>
    <source>
        <strain evidence="1">Expedition CK06-06</strain>
    </source>
</reference>